<reference evidence="1" key="1">
    <citation type="submission" date="2020-11" db="EMBL/GenBank/DDBJ databases">
        <authorList>
            <person name="Tran Van P."/>
        </authorList>
    </citation>
    <scope>NUCLEOTIDE SEQUENCE</scope>
</reference>
<name>A0A7R9F9S3_9NEOP</name>
<accession>A0A7R9F9S3</accession>
<sequence>MLEGQWVMINNGVDEISHITETCPVLGRGALTLCYCPALLTRSSWQGGAYSMLLSGITDSEFLVREGAYSMLLSGITDSEFLAGEGAYSMLYPASVTSSLLERTTLVLPVGAHVDAHMKRQFYNDYRLTSKRSEPVSETSSLCQPLLPTLPVRSAPVSETSILLQLTLSAIAPTSPSQVCTCQRDQRPPPAHSVSHCSHFSQSAKKSHLYWSPHTTLAHTLDTLAHTLDTLVYTLDTLTHTLDTLPTRWTR</sequence>
<dbReference type="AlphaFoldDB" id="A0A7R9F9S3"/>
<evidence type="ECO:0000313" key="1">
    <source>
        <dbReference type="EMBL" id="CAD7449453.1"/>
    </source>
</evidence>
<organism evidence="1">
    <name type="scientific">Timema bartmani</name>
    <dbReference type="NCBI Taxonomy" id="61472"/>
    <lineage>
        <taxon>Eukaryota</taxon>
        <taxon>Metazoa</taxon>
        <taxon>Ecdysozoa</taxon>
        <taxon>Arthropoda</taxon>
        <taxon>Hexapoda</taxon>
        <taxon>Insecta</taxon>
        <taxon>Pterygota</taxon>
        <taxon>Neoptera</taxon>
        <taxon>Polyneoptera</taxon>
        <taxon>Phasmatodea</taxon>
        <taxon>Timematodea</taxon>
        <taxon>Timematoidea</taxon>
        <taxon>Timematidae</taxon>
        <taxon>Timema</taxon>
    </lineage>
</organism>
<dbReference type="EMBL" id="OD571749">
    <property type="protein sequence ID" value="CAD7449453.1"/>
    <property type="molecule type" value="Genomic_DNA"/>
</dbReference>
<proteinExistence type="predicted"/>
<protein>
    <submittedName>
        <fullName evidence="1">Uncharacterized protein</fullName>
    </submittedName>
</protein>
<gene>
    <name evidence="1" type="ORF">TBIB3V08_LOCUS11728</name>
</gene>